<dbReference type="Proteomes" id="UP000525923">
    <property type="component" value="Unassembled WGS sequence"/>
</dbReference>
<protein>
    <submittedName>
        <fullName evidence="3">Putative dehydrogenase</fullName>
    </submittedName>
</protein>
<reference evidence="3 4" key="1">
    <citation type="submission" date="2020-08" db="EMBL/GenBank/DDBJ databases">
        <title>Genomic Encyclopedia of Type Strains, Phase IV (KMG-IV): sequencing the most valuable type-strain genomes for metagenomic binning, comparative biology and taxonomic classification.</title>
        <authorList>
            <person name="Goeker M."/>
        </authorList>
    </citation>
    <scope>NUCLEOTIDE SEQUENCE [LARGE SCALE GENOMIC DNA]</scope>
    <source>
        <strain evidence="3 4">DSM 15895</strain>
    </source>
</reference>
<dbReference type="Gene3D" id="3.30.360.10">
    <property type="entry name" value="Dihydrodipicolinate Reductase, domain 2"/>
    <property type="match status" value="1"/>
</dbReference>
<evidence type="ECO:0000313" key="3">
    <source>
        <dbReference type="EMBL" id="MBB5179083.1"/>
    </source>
</evidence>
<dbReference type="Pfam" id="PF01408">
    <property type="entry name" value="GFO_IDH_MocA"/>
    <property type="match status" value="1"/>
</dbReference>
<keyword evidence="4" id="KW-1185">Reference proteome</keyword>
<proteinExistence type="predicted"/>
<organism evidence="3 4">
    <name type="scientific">Planococcus koreensis</name>
    <dbReference type="NCBI Taxonomy" id="112331"/>
    <lineage>
        <taxon>Bacteria</taxon>
        <taxon>Bacillati</taxon>
        <taxon>Bacillota</taxon>
        <taxon>Bacilli</taxon>
        <taxon>Bacillales</taxon>
        <taxon>Caryophanaceae</taxon>
        <taxon>Planococcus</taxon>
    </lineage>
</organism>
<name>A0A7W8CPD8_9BACL</name>
<dbReference type="PANTHER" id="PTHR43818:SF11">
    <property type="entry name" value="BCDNA.GH03377"/>
    <property type="match status" value="1"/>
</dbReference>
<dbReference type="EMBL" id="JACHHE010000001">
    <property type="protein sequence ID" value="MBB5179083.1"/>
    <property type="molecule type" value="Genomic_DNA"/>
</dbReference>
<dbReference type="GO" id="GO:0000166">
    <property type="term" value="F:nucleotide binding"/>
    <property type="evidence" value="ECO:0007669"/>
    <property type="project" value="InterPro"/>
</dbReference>
<dbReference type="GO" id="GO:0016491">
    <property type="term" value="F:oxidoreductase activity"/>
    <property type="evidence" value="ECO:0007669"/>
    <property type="project" value="UniProtKB-KW"/>
</dbReference>
<dbReference type="RefSeq" id="WP_135505625.1">
    <property type="nucleotide sequence ID" value="NZ_JACHHE010000001.1"/>
</dbReference>
<dbReference type="Gene3D" id="3.40.50.720">
    <property type="entry name" value="NAD(P)-binding Rossmann-like Domain"/>
    <property type="match status" value="1"/>
</dbReference>
<dbReference type="PANTHER" id="PTHR43818">
    <property type="entry name" value="BCDNA.GH03377"/>
    <property type="match status" value="1"/>
</dbReference>
<sequence length="308" mass="34514">MISIGMIGAGIVGERIIKQIQQEGKVDIKAVFDEQQERLDYLNETYGVPIADSLEAVLHSEIDWLYIGTPPASHASIAKLAASAGINVLSEKPLAHDAEAGQEMAESADRNRIRTAMHFPLMYKPAVHEMVKRIRGGSIGKITRVELQTFFPDWPRGWQQTPWIGSRSQGGFVREVFPHYLQLIHRIFGGLSIQHHIVTYPEQADLCETGLLAHGVIADGTPLLLSGISGIGQKELLQFKVYGDQGVLTLENWSNLYEERKYEERKELTEFDPVPTLFESLQQQSTLLVPFEEGLIVQRHVDHLLNNG</sequence>
<gene>
    <name evidence="3" type="ORF">HNQ44_000505</name>
</gene>
<keyword evidence="1" id="KW-0560">Oxidoreductase</keyword>
<dbReference type="SUPFAM" id="SSF51735">
    <property type="entry name" value="NAD(P)-binding Rossmann-fold domains"/>
    <property type="match status" value="1"/>
</dbReference>
<dbReference type="AlphaFoldDB" id="A0A7W8CPD8"/>
<dbReference type="InterPro" id="IPR050463">
    <property type="entry name" value="Gfo/Idh/MocA_oxidrdct_glycsds"/>
</dbReference>
<feature type="domain" description="Gfo/Idh/MocA-like oxidoreductase N-terminal" evidence="2">
    <location>
        <begin position="2"/>
        <end position="113"/>
    </location>
</feature>
<dbReference type="OrthoDB" id="9815825at2"/>
<evidence type="ECO:0000256" key="1">
    <source>
        <dbReference type="ARBA" id="ARBA00023002"/>
    </source>
</evidence>
<dbReference type="SUPFAM" id="SSF55347">
    <property type="entry name" value="Glyceraldehyde-3-phosphate dehydrogenase-like, C-terminal domain"/>
    <property type="match status" value="1"/>
</dbReference>
<dbReference type="InterPro" id="IPR036291">
    <property type="entry name" value="NAD(P)-bd_dom_sf"/>
</dbReference>
<comment type="caution">
    <text evidence="3">The sequence shown here is derived from an EMBL/GenBank/DDBJ whole genome shotgun (WGS) entry which is preliminary data.</text>
</comment>
<evidence type="ECO:0000313" key="4">
    <source>
        <dbReference type="Proteomes" id="UP000525923"/>
    </source>
</evidence>
<dbReference type="InterPro" id="IPR000683">
    <property type="entry name" value="Gfo/Idh/MocA-like_OxRdtase_N"/>
</dbReference>
<accession>A0A7W8CPD8</accession>
<evidence type="ECO:0000259" key="2">
    <source>
        <dbReference type="Pfam" id="PF01408"/>
    </source>
</evidence>